<name>A0A183AMS4_9TREM</name>
<evidence type="ECO:0000256" key="5">
    <source>
        <dbReference type="PROSITE-ProRule" id="PRU00070"/>
    </source>
</evidence>
<dbReference type="GO" id="GO:0000981">
    <property type="term" value="F:DNA-binding transcription factor activity, RNA polymerase II-specific"/>
    <property type="evidence" value="ECO:0007669"/>
    <property type="project" value="TreeGrafter"/>
</dbReference>
<dbReference type="PROSITE" id="PS50809">
    <property type="entry name" value="DM_2"/>
    <property type="match status" value="1"/>
</dbReference>
<dbReference type="PROSITE" id="PS40000">
    <property type="entry name" value="DM_1"/>
    <property type="match status" value="1"/>
</dbReference>
<dbReference type="InterPro" id="IPR026607">
    <property type="entry name" value="DMRT"/>
</dbReference>
<reference evidence="9" key="1">
    <citation type="submission" date="2016-06" db="UniProtKB">
        <authorList>
            <consortium name="WormBaseParasite"/>
        </authorList>
    </citation>
    <scope>IDENTIFICATION</scope>
</reference>
<keyword evidence="7" id="KW-0732">Signal</keyword>
<feature type="chain" id="PRO_5008145864" evidence="7">
    <location>
        <begin position="24"/>
        <end position="118"/>
    </location>
</feature>
<evidence type="ECO:0000256" key="2">
    <source>
        <dbReference type="ARBA" id="ARBA00022833"/>
    </source>
</evidence>
<dbReference type="GO" id="GO:0007548">
    <property type="term" value="P:sex differentiation"/>
    <property type="evidence" value="ECO:0007669"/>
    <property type="project" value="TreeGrafter"/>
</dbReference>
<dbReference type="SUPFAM" id="SSF82927">
    <property type="entry name" value="Cysteine-rich DNA binding domain, (DM domain)"/>
    <property type="match status" value="1"/>
</dbReference>
<evidence type="ECO:0000256" key="1">
    <source>
        <dbReference type="ARBA" id="ARBA00022723"/>
    </source>
</evidence>
<evidence type="ECO:0000256" key="7">
    <source>
        <dbReference type="SAM" id="SignalP"/>
    </source>
</evidence>
<protein>
    <submittedName>
        <fullName evidence="9">DM domain-containing protein</fullName>
    </submittedName>
</protein>
<evidence type="ECO:0000256" key="4">
    <source>
        <dbReference type="ARBA" id="ARBA00023242"/>
    </source>
</evidence>
<comment type="subcellular location">
    <subcellularLocation>
        <location evidence="5">Nucleus</location>
    </subcellularLocation>
</comment>
<feature type="signal peptide" evidence="7">
    <location>
        <begin position="1"/>
        <end position="23"/>
    </location>
</feature>
<keyword evidence="3 5" id="KW-0238">DNA-binding</keyword>
<keyword evidence="2 5" id="KW-0862">Zinc</keyword>
<feature type="domain" description="DM" evidence="8">
    <location>
        <begin position="33"/>
        <end position="80"/>
    </location>
</feature>
<keyword evidence="4 5" id="KW-0539">Nucleus</keyword>
<organism evidence="9">
    <name type="scientific">Echinostoma caproni</name>
    <dbReference type="NCBI Taxonomy" id="27848"/>
    <lineage>
        <taxon>Eukaryota</taxon>
        <taxon>Metazoa</taxon>
        <taxon>Spiralia</taxon>
        <taxon>Lophotrochozoa</taxon>
        <taxon>Platyhelminthes</taxon>
        <taxon>Trematoda</taxon>
        <taxon>Digenea</taxon>
        <taxon>Plagiorchiida</taxon>
        <taxon>Echinostomata</taxon>
        <taxon>Echinostomatoidea</taxon>
        <taxon>Echinostomatidae</taxon>
        <taxon>Echinostoma</taxon>
    </lineage>
</organism>
<dbReference type="InterPro" id="IPR001275">
    <property type="entry name" value="DM_DNA-bd"/>
</dbReference>
<dbReference type="SMART" id="SM00301">
    <property type="entry name" value="DM"/>
    <property type="match status" value="1"/>
</dbReference>
<evidence type="ECO:0000259" key="8">
    <source>
        <dbReference type="PROSITE" id="PS50809"/>
    </source>
</evidence>
<dbReference type="Gene3D" id="4.10.1040.10">
    <property type="entry name" value="DM DNA-binding domain"/>
    <property type="match status" value="1"/>
</dbReference>
<dbReference type="GO" id="GO:0000978">
    <property type="term" value="F:RNA polymerase II cis-regulatory region sequence-specific DNA binding"/>
    <property type="evidence" value="ECO:0007669"/>
    <property type="project" value="TreeGrafter"/>
</dbReference>
<dbReference type="GO" id="GO:0046872">
    <property type="term" value="F:metal ion binding"/>
    <property type="evidence" value="ECO:0007669"/>
    <property type="project" value="UniProtKB-KW"/>
</dbReference>
<dbReference type="AlphaFoldDB" id="A0A183AMS4"/>
<proteinExistence type="predicted"/>
<dbReference type="WBParaSite" id="ECPE_0000828301-mRNA-1">
    <property type="protein sequence ID" value="ECPE_0000828301-mRNA-1"/>
    <property type="gene ID" value="ECPE_0000828301"/>
</dbReference>
<dbReference type="FunFam" id="4.10.1040.10:FF:000001">
    <property type="entry name" value="doublesex- and mab-3-related transcription factor 1"/>
    <property type="match status" value="1"/>
</dbReference>
<feature type="DNA-binding region" description="DM" evidence="5">
    <location>
        <begin position="33"/>
        <end position="80"/>
    </location>
</feature>
<dbReference type="GO" id="GO:0005634">
    <property type="term" value="C:nucleus"/>
    <property type="evidence" value="ECO:0007669"/>
    <property type="project" value="UniProtKB-SubCell"/>
</dbReference>
<evidence type="ECO:0000256" key="6">
    <source>
        <dbReference type="SAM" id="MobiDB-lite"/>
    </source>
</evidence>
<dbReference type="PANTHER" id="PTHR12322:SF53">
    <property type="entry name" value="DOUBLESEX-MAB RELATED 11E"/>
    <property type="match status" value="1"/>
</dbReference>
<evidence type="ECO:0000313" key="9">
    <source>
        <dbReference type="WBParaSite" id="ECPE_0000828301-mRNA-1"/>
    </source>
</evidence>
<accession>A0A183AMS4</accession>
<evidence type="ECO:0000256" key="3">
    <source>
        <dbReference type="ARBA" id="ARBA00023125"/>
    </source>
</evidence>
<dbReference type="Pfam" id="PF00751">
    <property type="entry name" value="DM"/>
    <property type="match status" value="1"/>
</dbReference>
<keyword evidence="1 5" id="KW-0479">Metal-binding</keyword>
<sequence>LGLHRSLKLFLIIFKYEVNTTLADSGSIRVPKCTRCRNHGVVSSLKGHKRNCRWKNCRCPACLLVVERQRVMAAQVALRRRLIDQPDSVSLNTLKHGKDKAKPHPTHDQGGFVLRIEK</sequence>
<dbReference type="InterPro" id="IPR036407">
    <property type="entry name" value="DM_DNA-bd_sf"/>
</dbReference>
<dbReference type="PANTHER" id="PTHR12322">
    <property type="entry name" value="DOUBLESEX AND MAB-3 RELATED TRANSCRIPTION FACTOR DMRT"/>
    <property type="match status" value="1"/>
</dbReference>
<feature type="region of interest" description="Disordered" evidence="6">
    <location>
        <begin position="93"/>
        <end position="118"/>
    </location>
</feature>